<keyword evidence="2" id="KW-1185">Reference proteome</keyword>
<sequence>MTDHDHSNLYRFLRKPKAIVEKSIKFGMEERRKQREEILLKIEKRENSRQSPGKDSNSPK</sequence>
<dbReference type="Proteomes" id="UP000256977">
    <property type="component" value="Unassembled WGS sequence"/>
</dbReference>
<gene>
    <name evidence="1" type="ORF">DFP98_11318</name>
</gene>
<proteinExistence type="predicted"/>
<organism evidence="1 2">
    <name type="scientific">Cohnella phaseoli</name>
    <dbReference type="NCBI Taxonomy" id="456490"/>
    <lineage>
        <taxon>Bacteria</taxon>
        <taxon>Bacillati</taxon>
        <taxon>Bacillota</taxon>
        <taxon>Bacilli</taxon>
        <taxon>Bacillales</taxon>
        <taxon>Paenibacillaceae</taxon>
        <taxon>Cohnella</taxon>
    </lineage>
</organism>
<protein>
    <submittedName>
        <fullName evidence="1">Uncharacterized protein</fullName>
    </submittedName>
</protein>
<reference evidence="1 2" key="1">
    <citation type="submission" date="2018-07" db="EMBL/GenBank/DDBJ databases">
        <title>Genomic Encyclopedia of Type Strains, Phase III (KMG-III): the genomes of soil and plant-associated and newly described type strains.</title>
        <authorList>
            <person name="Whitman W."/>
        </authorList>
    </citation>
    <scope>NUCLEOTIDE SEQUENCE [LARGE SCALE GENOMIC DNA]</scope>
    <source>
        <strain evidence="1 2">CECT 7287</strain>
    </source>
</reference>
<comment type="caution">
    <text evidence="1">The sequence shown here is derived from an EMBL/GenBank/DDBJ whole genome shotgun (WGS) entry which is preliminary data.</text>
</comment>
<evidence type="ECO:0000313" key="2">
    <source>
        <dbReference type="Proteomes" id="UP000256977"/>
    </source>
</evidence>
<accession>A0A3D9JPM5</accession>
<name>A0A3D9JPM5_9BACL</name>
<dbReference type="EMBL" id="QRDZ01000013">
    <property type="protein sequence ID" value="RED75958.1"/>
    <property type="molecule type" value="Genomic_DNA"/>
</dbReference>
<dbReference type="AlphaFoldDB" id="A0A3D9JPM5"/>
<evidence type="ECO:0000313" key="1">
    <source>
        <dbReference type="EMBL" id="RED75958.1"/>
    </source>
</evidence>